<evidence type="ECO:0000313" key="1">
    <source>
        <dbReference type="EMBL" id="PVH48465.1"/>
    </source>
</evidence>
<sequence length="60" mass="6881">MSFVPKNQTCIWLCSVPYGMSAIGWSMSLSDKTCPCFNFLCFTALYEIIARMKWLITNAF</sequence>
<reference evidence="1" key="1">
    <citation type="submission" date="2018-04" db="EMBL/GenBank/DDBJ databases">
        <title>WGS assembly of Panicum hallii.</title>
        <authorList>
            <person name="Lovell J."/>
            <person name="Jenkins J."/>
            <person name="Lowry D."/>
            <person name="Mamidi S."/>
            <person name="Sreedasyam A."/>
            <person name="Weng X."/>
            <person name="Barry K."/>
            <person name="Bonette J."/>
            <person name="Campitelli B."/>
            <person name="Daum C."/>
            <person name="Gordon S."/>
            <person name="Gould B."/>
            <person name="Lipzen A."/>
            <person name="Macqueen A."/>
            <person name="Palacio-Mejia J."/>
            <person name="Plott C."/>
            <person name="Shakirov E."/>
            <person name="Shu S."/>
            <person name="Yoshinaga Y."/>
            <person name="Zane M."/>
            <person name="Rokhsar D."/>
            <person name="Grimwood J."/>
            <person name="Schmutz J."/>
            <person name="Juenger T."/>
        </authorList>
    </citation>
    <scope>NUCLEOTIDE SEQUENCE [LARGE SCALE GENOMIC DNA]</scope>
    <source>
        <strain evidence="1">FIL2</strain>
    </source>
</reference>
<accession>A0A2T8JEW8</accession>
<gene>
    <name evidence="1" type="ORF">PAHAL_4G334900</name>
</gene>
<dbReference type="Proteomes" id="UP000243499">
    <property type="component" value="Chromosome 4"/>
</dbReference>
<dbReference type="Gramene" id="PVH48465">
    <property type="protein sequence ID" value="PVH48465"/>
    <property type="gene ID" value="PAHAL_4G334900"/>
</dbReference>
<organism evidence="1">
    <name type="scientific">Panicum hallii</name>
    <dbReference type="NCBI Taxonomy" id="206008"/>
    <lineage>
        <taxon>Eukaryota</taxon>
        <taxon>Viridiplantae</taxon>
        <taxon>Streptophyta</taxon>
        <taxon>Embryophyta</taxon>
        <taxon>Tracheophyta</taxon>
        <taxon>Spermatophyta</taxon>
        <taxon>Magnoliopsida</taxon>
        <taxon>Liliopsida</taxon>
        <taxon>Poales</taxon>
        <taxon>Poaceae</taxon>
        <taxon>PACMAD clade</taxon>
        <taxon>Panicoideae</taxon>
        <taxon>Panicodae</taxon>
        <taxon>Paniceae</taxon>
        <taxon>Panicinae</taxon>
        <taxon>Panicum</taxon>
        <taxon>Panicum sect. Panicum</taxon>
    </lineage>
</organism>
<dbReference type="AlphaFoldDB" id="A0A2T8JEW8"/>
<protein>
    <submittedName>
        <fullName evidence="1">Uncharacterized protein</fullName>
    </submittedName>
</protein>
<dbReference type="EMBL" id="CM008049">
    <property type="protein sequence ID" value="PVH48465.1"/>
    <property type="molecule type" value="Genomic_DNA"/>
</dbReference>
<proteinExistence type="predicted"/>
<name>A0A2T8JEW8_9POAL</name>